<dbReference type="RefSeq" id="WP_311502259.1">
    <property type="nucleotide sequence ID" value="NZ_JAVRHK010000002.1"/>
</dbReference>
<reference evidence="1 2" key="1">
    <citation type="submission" date="2023-09" db="EMBL/GenBank/DDBJ databases">
        <authorList>
            <person name="Rey-Velasco X."/>
        </authorList>
    </citation>
    <scope>NUCLEOTIDE SEQUENCE [LARGE SCALE GENOMIC DNA]</scope>
    <source>
        <strain evidence="1 2">F117</strain>
    </source>
</reference>
<dbReference type="Proteomes" id="UP001262582">
    <property type="component" value="Unassembled WGS sequence"/>
</dbReference>
<gene>
    <name evidence="1" type="ORF">RM539_04610</name>
</gene>
<proteinExistence type="predicted"/>
<comment type="caution">
    <text evidence="1">The sequence shown here is derived from an EMBL/GenBank/DDBJ whole genome shotgun (WGS) entry which is preliminary data.</text>
</comment>
<organism evidence="1 2">
    <name type="scientific">Autumnicola musiva</name>
    <dbReference type="NCBI Taxonomy" id="3075589"/>
    <lineage>
        <taxon>Bacteria</taxon>
        <taxon>Pseudomonadati</taxon>
        <taxon>Bacteroidota</taxon>
        <taxon>Flavobacteriia</taxon>
        <taxon>Flavobacteriales</taxon>
        <taxon>Flavobacteriaceae</taxon>
        <taxon>Autumnicola</taxon>
    </lineage>
</organism>
<accession>A0ABU3D2W0</accession>
<sequence>MSLSQVGAAIYCVNLPEVGGIESLMANKDVTDKLSILPDFSITELLITLFIIPLAVQWWCPGAESGGGGYIMQRMLTAKNENHAIWVTFFFNILHYEFRPLP</sequence>
<evidence type="ECO:0000313" key="2">
    <source>
        <dbReference type="Proteomes" id="UP001262582"/>
    </source>
</evidence>
<protein>
    <submittedName>
        <fullName evidence="1">Uncharacterized protein</fullName>
    </submittedName>
</protein>
<name>A0ABU3D2W0_9FLAO</name>
<evidence type="ECO:0000313" key="1">
    <source>
        <dbReference type="EMBL" id="MDT0675865.1"/>
    </source>
</evidence>
<dbReference type="EMBL" id="JAVRHK010000002">
    <property type="protein sequence ID" value="MDT0675865.1"/>
    <property type="molecule type" value="Genomic_DNA"/>
</dbReference>
<keyword evidence="2" id="KW-1185">Reference proteome</keyword>